<proteinExistence type="inferred from homology"/>
<dbReference type="PANTHER" id="PTHR47990">
    <property type="entry name" value="2-OXOGLUTARATE (2OG) AND FE(II)-DEPENDENT OXYGENASE SUPERFAMILY PROTEIN-RELATED"/>
    <property type="match status" value="1"/>
</dbReference>
<feature type="domain" description="Fe2OG dioxygenase" evidence="3">
    <location>
        <begin position="175"/>
        <end position="299"/>
    </location>
</feature>
<dbReference type="Gene3D" id="2.60.120.330">
    <property type="entry name" value="B-lactam Antibiotic, Isopenicillin N Synthase, Chain"/>
    <property type="match status" value="1"/>
</dbReference>
<dbReference type="InterPro" id="IPR005123">
    <property type="entry name" value="Oxoglu/Fe-dep_dioxygenase_dom"/>
</dbReference>
<evidence type="ECO:0000256" key="2">
    <source>
        <dbReference type="RuleBase" id="RU003682"/>
    </source>
</evidence>
<evidence type="ECO:0000259" key="3">
    <source>
        <dbReference type="PROSITE" id="PS51471"/>
    </source>
</evidence>
<evidence type="ECO:0000313" key="5">
    <source>
        <dbReference type="Proteomes" id="UP001392437"/>
    </source>
</evidence>
<dbReference type="Pfam" id="PF14226">
    <property type="entry name" value="DIOX_N"/>
    <property type="match status" value="1"/>
</dbReference>
<organism evidence="4 5">
    <name type="scientific">Apiospora kogelbergensis</name>
    <dbReference type="NCBI Taxonomy" id="1337665"/>
    <lineage>
        <taxon>Eukaryota</taxon>
        <taxon>Fungi</taxon>
        <taxon>Dikarya</taxon>
        <taxon>Ascomycota</taxon>
        <taxon>Pezizomycotina</taxon>
        <taxon>Sordariomycetes</taxon>
        <taxon>Xylariomycetidae</taxon>
        <taxon>Amphisphaeriales</taxon>
        <taxon>Apiosporaceae</taxon>
        <taxon>Apiospora</taxon>
    </lineage>
</organism>
<dbReference type="AlphaFoldDB" id="A0AAW0R525"/>
<sequence>MDSNIIDFAAFPRGTDTDRQSVAESLVNGLKNNGFVSLTNPGFPDDATSDYLKLAIDFFSLSHSAKMKAFGVPGPRPQRGFGAVGQERTAKHRKENLTGHDSWDKLKDEREYFDMGPPEDLEFPNVWPDEADIPGFRRRMESYWNMFEDVALQIISAIEMGLGLPPNALMARCRPSTGELRMNHYPSVSLETLAKGEIKRTWPHVDLGVITLLIQDTVGGLEIADIGQGSPENPSFVAVEPRGNGTKVNVVLMVGATLQRWTNGLLPGTLHQVSLPAPMRQQRNGDCPERFSGAFFLKANKSASVAPLEQFITSEQPVVWDNMSALEFTKRMVEQLY</sequence>
<name>A0AAW0R525_9PEZI</name>
<comment type="caution">
    <text evidence="4">The sequence shown here is derived from an EMBL/GenBank/DDBJ whole genome shotgun (WGS) entry which is preliminary data.</text>
</comment>
<dbReference type="PROSITE" id="PS51471">
    <property type="entry name" value="FE2OG_OXY"/>
    <property type="match status" value="1"/>
</dbReference>
<dbReference type="InterPro" id="IPR050231">
    <property type="entry name" value="Iron_ascorbate_oxido_reductase"/>
</dbReference>
<dbReference type="GO" id="GO:0044283">
    <property type="term" value="P:small molecule biosynthetic process"/>
    <property type="evidence" value="ECO:0007669"/>
    <property type="project" value="UniProtKB-ARBA"/>
</dbReference>
<keyword evidence="2" id="KW-0479">Metal-binding</keyword>
<dbReference type="Pfam" id="PF03171">
    <property type="entry name" value="2OG-FeII_Oxy"/>
    <property type="match status" value="1"/>
</dbReference>
<evidence type="ECO:0000313" key="4">
    <source>
        <dbReference type="EMBL" id="KAK8123971.1"/>
    </source>
</evidence>
<comment type="similarity">
    <text evidence="1 2">Belongs to the iron/ascorbate-dependent oxidoreductase family.</text>
</comment>
<keyword evidence="2" id="KW-0560">Oxidoreductase</keyword>
<dbReference type="GO" id="GO:0046872">
    <property type="term" value="F:metal ion binding"/>
    <property type="evidence" value="ECO:0007669"/>
    <property type="project" value="UniProtKB-KW"/>
</dbReference>
<dbReference type="InterPro" id="IPR044861">
    <property type="entry name" value="IPNS-like_FE2OG_OXY"/>
</dbReference>
<dbReference type="GO" id="GO:0016491">
    <property type="term" value="F:oxidoreductase activity"/>
    <property type="evidence" value="ECO:0007669"/>
    <property type="project" value="UniProtKB-KW"/>
</dbReference>
<keyword evidence="5" id="KW-1185">Reference proteome</keyword>
<keyword evidence="2" id="KW-0408">Iron</keyword>
<gene>
    <name evidence="4" type="ORF">PG999_003889</name>
</gene>
<reference evidence="4 5" key="1">
    <citation type="submission" date="2023-01" db="EMBL/GenBank/DDBJ databases">
        <title>Analysis of 21 Apiospora genomes using comparative genomics revels a genus with tremendous synthesis potential of carbohydrate active enzymes and secondary metabolites.</title>
        <authorList>
            <person name="Sorensen T."/>
        </authorList>
    </citation>
    <scope>NUCLEOTIDE SEQUENCE [LARGE SCALE GENOMIC DNA]</scope>
    <source>
        <strain evidence="4 5">CBS 117206</strain>
    </source>
</reference>
<evidence type="ECO:0000256" key="1">
    <source>
        <dbReference type="ARBA" id="ARBA00008056"/>
    </source>
</evidence>
<protein>
    <submittedName>
        <fullName evidence="4">Gibberellin 20-oxidase</fullName>
    </submittedName>
</protein>
<dbReference type="EMBL" id="JAQQWP010000003">
    <property type="protein sequence ID" value="KAK8123971.1"/>
    <property type="molecule type" value="Genomic_DNA"/>
</dbReference>
<dbReference type="Proteomes" id="UP001392437">
    <property type="component" value="Unassembled WGS sequence"/>
</dbReference>
<dbReference type="InterPro" id="IPR026992">
    <property type="entry name" value="DIOX_N"/>
</dbReference>
<accession>A0AAW0R525</accession>
<dbReference type="SUPFAM" id="SSF51197">
    <property type="entry name" value="Clavaminate synthase-like"/>
    <property type="match status" value="1"/>
</dbReference>
<dbReference type="InterPro" id="IPR027443">
    <property type="entry name" value="IPNS-like_sf"/>
</dbReference>